<gene>
    <name evidence="1" type="ORF">VKT23_011066</name>
</gene>
<keyword evidence="2" id="KW-1185">Reference proteome</keyword>
<dbReference type="EMBL" id="JBANRG010000023">
    <property type="protein sequence ID" value="KAK7455193.1"/>
    <property type="molecule type" value="Genomic_DNA"/>
</dbReference>
<evidence type="ECO:0000313" key="2">
    <source>
        <dbReference type="Proteomes" id="UP001498398"/>
    </source>
</evidence>
<accession>A0ABR1JEY6</accession>
<comment type="caution">
    <text evidence="1">The sequence shown here is derived from an EMBL/GenBank/DDBJ whole genome shotgun (WGS) entry which is preliminary data.</text>
</comment>
<organism evidence="1 2">
    <name type="scientific">Marasmiellus scandens</name>
    <dbReference type="NCBI Taxonomy" id="2682957"/>
    <lineage>
        <taxon>Eukaryota</taxon>
        <taxon>Fungi</taxon>
        <taxon>Dikarya</taxon>
        <taxon>Basidiomycota</taxon>
        <taxon>Agaricomycotina</taxon>
        <taxon>Agaricomycetes</taxon>
        <taxon>Agaricomycetidae</taxon>
        <taxon>Agaricales</taxon>
        <taxon>Marasmiineae</taxon>
        <taxon>Omphalotaceae</taxon>
        <taxon>Marasmiellus</taxon>
    </lineage>
</organism>
<dbReference type="Proteomes" id="UP001498398">
    <property type="component" value="Unassembled WGS sequence"/>
</dbReference>
<reference evidence="1 2" key="1">
    <citation type="submission" date="2024-01" db="EMBL/GenBank/DDBJ databases">
        <title>A draft genome for the cacao thread blight pathogen Marasmiellus scandens.</title>
        <authorList>
            <person name="Baruah I.K."/>
            <person name="Leung J."/>
            <person name="Bukari Y."/>
            <person name="Amoako-Attah I."/>
            <person name="Meinhardt L.W."/>
            <person name="Bailey B.A."/>
            <person name="Cohen S.P."/>
        </authorList>
    </citation>
    <scope>NUCLEOTIDE SEQUENCE [LARGE SCALE GENOMIC DNA]</scope>
    <source>
        <strain evidence="1 2">GH-19</strain>
    </source>
</reference>
<sequence>MDLDVPFENESAVYRIPPEILEHIFLDCYRDNSIVPSTIDAPFNISLTCTRWREIAICIPRLWSSFSIIFSSTRSKPSLPVLKTWLYRSGFLPISFSLTYHEPKAHSIQVFVDEPNPERDLFRILRVMVEHLSQWESVYIDISDMPYDAPFPSYLDHTLSQISTLTALKSLSVHTFQLHPRHTSDQHPLIPAYFNWLSTLALLAPSLQSYHRYGDSYKSEVLSIPTQNLTTLYLERITEYNCLRVLKGSPRLVECHFARIHFGGEWNHLQVPVRASGLRKLILEPQETNFDTFLPGLVCPNLEHLEILADLRSMRYRYNPLRCVHSFLQQSSCPLLTLILRPILLSGPSLEDCLNLLSSTLTTFAASGLENVDSRRVRQTTWQPATSSYCLEDRVLERLTYTGEPGTILCPRLENIILHRCINAAEGKLGDMIESRWRTDPQVGHVARIKRVDIELFKSDCQADVDKLEGIFAEGLQGSVRLAPGVRLAAKDAVDETPSNVPILQRPSNW</sequence>
<evidence type="ECO:0008006" key="3">
    <source>
        <dbReference type="Google" id="ProtNLM"/>
    </source>
</evidence>
<protein>
    <recommendedName>
        <fullName evidence="3">F-box domain-containing protein</fullName>
    </recommendedName>
</protein>
<name>A0ABR1JEY6_9AGAR</name>
<evidence type="ECO:0000313" key="1">
    <source>
        <dbReference type="EMBL" id="KAK7455193.1"/>
    </source>
</evidence>
<proteinExistence type="predicted"/>